<feature type="transmembrane region" description="Helical" evidence="17">
    <location>
        <begin position="524"/>
        <end position="545"/>
    </location>
</feature>
<dbReference type="InterPro" id="IPR043502">
    <property type="entry name" value="DNA/RNA_pol_sf"/>
</dbReference>
<keyword evidence="8" id="KW-0548">Nucleotidyltransferase</keyword>
<evidence type="ECO:0000256" key="17">
    <source>
        <dbReference type="SAM" id="Phobius"/>
    </source>
</evidence>
<dbReference type="InterPro" id="IPR014759">
    <property type="entry name" value="Helicase_SF3_ssRNA_vir"/>
</dbReference>
<dbReference type="InterPro" id="IPR044067">
    <property type="entry name" value="PCV_3C_PRO"/>
</dbReference>
<evidence type="ECO:0000256" key="7">
    <source>
        <dbReference type="ARBA" id="ARBA00022692"/>
    </source>
</evidence>
<dbReference type="Gene3D" id="3.30.70.270">
    <property type="match status" value="1"/>
</dbReference>
<evidence type="ECO:0000256" key="8">
    <source>
        <dbReference type="ARBA" id="ARBA00022695"/>
    </source>
</evidence>
<dbReference type="InterPro" id="IPR007094">
    <property type="entry name" value="RNA-dir_pol_PSvirus"/>
</dbReference>
<feature type="domain" description="Peptidase C3" evidence="20">
    <location>
        <begin position="1220"/>
        <end position="1432"/>
    </location>
</feature>
<dbReference type="GO" id="GO:0003724">
    <property type="term" value="F:RNA helicase activity"/>
    <property type="evidence" value="ECO:0007669"/>
    <property type="project" value="InterPro"/>
</dbReference>
<dbReference type="PROSITE" id="PS51218">
    <property type="entry name" value="SF3_HELICASE_2"/>
    <property type="match status" value="1"/>
</dbReference>
<feature type="transmembrane region" description="Helical" evidence="17">
    <location>
        <begin position="1145"/>
        <end position="1162"/>
    </location>
</feature>
<evidence type="ECO:0000259" key="20">
    <source>
        <dbReference type="PROSITE" id="PS51874"/>
    </source>
</evidence>
<feature type="domain" description="RdRp catalytic" evidence="18">
    <location>
        <begin position="1703"/>
        <end position="1827"/>
    </location>
</feature>
<comment type="subcellular location">
    <subcellularLocation>
        <location evidence="1">Host endoplasmic reticulum lumen</location>
    </subcellularLocation>
    <subcellularLocation>
        <location evidence="2">Host endoplasmic reticulum membrane</location>
        <topology evidence="2">Single-pass membrane protein</topology>
    </subcellularLocation>
</comment>
<dbReference type="Pfam" id="PF00680">
    <property type="entry name" value="RdRP_1"/>
    <property type="match status" value="1"/>
</dbReference>
<dbReference type="SUPFAM" id="SSF56672">
    <property type="entry name" value="DNA/RNA polymerases"/>
    <property type="match status" value="1"/>
</dbReference>
<name>A0AAT9J7U0_9SECO</name>
<evidence type="ECO:0000256" key="5">
    <source>
        <dbReference type="ARBA" id="ARBA00022670"/>
    </source>
</evidence>
<keyword evidence="10" id="KW-0378">Hydrolase</keyword>
<feature type="transmembrane region" description="Helical" evidence="17">
    <location>
        <begin position="492"/>
        <end position="512"/>
    </location>
</feature>
<keyword evidence="13" id="KW-0693">Viral RNA replication</keyword>
<feature type="transmembrane region" description="Helical" evidence="17">
    <location>
        <begin position="1169"/>
        <end position="1187"/>
    </location>
</feature>
<keyword evidence="17" id="KW-0472">Membrane</keyword>
<keyword evidence="7 17" id="KW-0812">Transmembrane</keyword>
<evidence type="ECO:0000256" key="6">
    <source>
        <dbReference type="ARBA" id="ARBA00022679"/>
    </source>
</evidence>
<evidence type="ECO:0000259" key="19">
    <source>
        <dbReference type="PROSITE" id="PS51218"/>
    </source>
</evidence>
<dbReference type="GO" id="GO:0006508">
    <property type="term" value="P:proteolysis"/>
    <property type="evidence" value="ECO:0007669"/>
    <property type="project" value="UniProtKB-KW"/>
</dbReference>
<evidence type="ECO:0000256" key="1">
    <source>
        <dbReference type="ARBA" id="ARBA00004149"/>
    </source>
</evidence>
<proteinExistence type="predicted"/>
<evidence type="ECO:0000256" key="14">
    <source>
        <dbReference type="ARBA" id="ARBA00022989"/>
    </source>
</evidence>
<keyword evidence="14 17" id="KW-1133">Transmembrane helix</keyword>
<accession>A0AAT9J7U0</accession>
<keyword evidence="4" id="KW-0696">RNA-directed RNA polymerase</keyword>
<keyword evidence="6" id="KW-0808">Transferase</keyword>
<evidence type="ECO:0000259" key="18">
    <source>
        <dbReference type="PROSITE" id="PS50507"/>
    </source>
</evidence>
<dbReference type="GO" id="GO:0004197">
    <property type="term" value="F:cysteine-type endopeptidase activity"/>
    <property type="evidence" value="ECO:0007669"/>
    <property type="project" value="InterPro"/>
</dbReference>
<keyword evidence="12" id="KW-0067">ATP-binding</keyword>
<reference evidence="21" key="1">
    <citation type="submission" date="2023-11" db="EMBL/GenBank/DDBJ databases">
        <authorList>
            <person name="Sidharthan V.K."/>
            <person name="Reddy V."/>
            <person name="Kiran G."/>
            <person name="Rajeswari V."/>
            <person name="Baranwal V.K."/>
        </authorList>
    </citation>
    <scope>NUCLEOTIDE SEQUENCE</scope>
    <source>
        <strain evidence="21">Gal urc</strain>
    </source>
</reference>
<evidence type="ECO:0000256" key="4">
    <source>
        <dbReference type="ARBA" id="ARBA00022484"/>
    </source>
</evidence>
<feature type="domain" description="SF3 helicase" evidence="19">
    <location>
        <begin position="728"/>
        <end position="896"/>
    </location>
</feature>
<evidence type="ECO:0000256" key="12">
    <source>
        <dbReference type="ARBA" id="ARBA00022840"/>
    </source>
</evidence>
<dbReference type="InterPro" id="IPR043128">
    <property type="entry name" value="Rev_trsase/Diguanyl_cyclase"/>
</dbReference>
<reference evidence="21" key="2">
    <citation type="journal article" date="2024" name="Arch. Virol.">
        <title>Probing of plant transcriptomes reveals the hidden genetic diversity of the family Secoviridae.</title>
        <authorList>
            <person name="Sidharthan V.K."/>
            <person name="Reddy V."/>
            <person name="Kiran G."/>
            <person name="Rajeswari V."/>
            <person name="Baranwal V.K."/>
            <person name="Kumar M.K."/>
            <person name="Kumar K.S."/>
        </authorList>
    </citation>
    <scope>NUCLEOTIDE SEQUENCE</scope>
    <source>
        <strain evidence="21">Gal urc</strain>
    </source>
</reference>
<dbReference type="GO" id="GO:0003723">
    <property type="term" value="F:RNA binding"/>
    <property type="evidence" value="ECO:0007669"/>
    <property type="project" value="InterPro"/>
</dbReference>
<evidence type="ECO:0000256" key="9">
    <source>
        <dbReference type="ARBA" id="ARBA00022741"/>
    </source>
</evidence>
<dbReference type="PROSITE" id="PS51874">
    <property type="entry name" value="PCV_3C_PRO"/>
    <property type="match status" value="1"/>
</dbReference>
<dbReference type="GO" id="GO:0005524">
    <property type="term" value="F:ATP binding"/>
    <property type="evidence" value="ECO:0007669"/>
    <property type="project" value="UniProtKB-KW"/>
</dbReference>
<dbReference type="InterPro" id="IPR000605">
    <property type="entry name" value="Helicase_SF3_ssDNA/RNA_vir"/>
</dbReference>
<keyword evidence="9" id="KW-0547">Nucleotide-binding</keyword>
<evidence type="ECO:0000256" key="2">
    <source>
        <dbReference type="ARBA" id="ARBA00004517"/>
    </source>
</evidence>
<keyword evidence="5" id="KW-0645">Protease</keyword>
<organism evidence="21">
    <name type="scientific">Beetleweed nepovirus</name>
    <dbReference type="NCBI Taxonomy" id="3115756"/>
    <lineage>
        <taxon>Viruses</taxon>
        <taxon>Riboviria</taxon>
        <taxon>Orthornavirae</taxon>
        <taxon>Pisuviricota</taxon>
        <taxon>Pisoniviricetes</taxon>
        <taxon>Picornavirales</taxon>
        <taxon>Secoviridae</taxon>
        <taxon>Comovirinae</taxon>
        <taxon>Nepovirus</taxon>
    </lineage>
</organism>
<dbReference type="GO" id="GO:0044166">
    <property type="term" value="C:host cell endoplasmic reticulum lumen"/>
    <property type="evidence" value="ECO:0007669"/>
    <property type="project" value="UniProtKB-SubCell"/>
</dbReference>
<evidence type="ECO:0000256" key="13">
    <source>
        <dbReference type="ARBA" id="ARBA00022953"/>
    </source>
</evidence>
<evidence type="ECO:0000313" key="21">
    <source>
        <dbReference type="EMBL" id="DBA54731.1"/>
    </source>
</evidence>
<evidence type="ECO:0000256" key="11">
    <source>
        <dbReference type="ARBA" id="ARBA00022807"/>
    </source>
</evidence>
<protein>
    <recommendedName>
        <fullName evidence="3">RNA1 polyprotein</fullName>
    </recommendedName>
    <alternativeName>
        <fullName evidence="16">P1</fullName>
    </alternativeName>
</protein>
<dbReference type="GO" id="GO:0039694">
    <property type="term" value="P:viral RNA genome replication"/>
    <property type="evidence" value="ECO:0007669"/>
    <property type="project" value="InterPro"/>
</dbReference>
<keyword evidence="15" id="KW-1038">Host endoplasmic reticulum</keyword>
<dbReference type="GO" id="GO:0006351">
    <property type="term" value="P:DNA-templated transcription"/>
    <property type="evidence" value="ECO:0007669"/>
    <property type="project" value="InterPro"/>
</dbReference>
<dbReference type="PROSITE" id="PS50507">
    <property type="entry name" value="RDRP_SSRNA_POS"/>
    <property type="match status" value="1"/>
</dbReference>
<dbReference type="EMBL" id="BK065062">
    <property type="protein sequence ID" value="DBA54731.1"/>
    <property type="molecule type" value="Genomic_RNA"/>
</dbReference>
<dbReference type="InterPro" id="IPR001205">
    <property type="entry name" value="RNA-dir_pol_C"/>
</dbReference>
<dbReference type="GO" id="GO:0003968">
    <property type="term" value="F:RNA-directed RNA polymerase activity"/>
    <property type="evidence" value="ECO:0007669"/>
    <property type="project" value="UniProtKB-KW"/>
</dbReference>
<sequence>MWVCSDGSRCLCTGREYSAREARELSYLCSCYMATRLVKVIGGIAPTTPKNQKAKRPKLSKRRVVVAPLLKQRCSVVVKVGEPANLEFVYPPLVDSSVAIPQKKVQEPTVVPDVRVPVSMAPKWMVAVPHPPVKPLQKAPRLRFPRGAVVFNGINFLDKRGRIVLSKGAKKILATCAKRARQARRAARRQAICRKIRMARLSALYREVTSSCTWEPIHDGFSVAVPAGTACLPRTKREALPLATQGKLKKKSRRSATPPTPAVQDFSCIDTFEWGDAHSIPLEDEWVMVEKPVLRRRAAATPQGRASEALIIFAATSGISQLAHQRVETFACTDGASKVIAGKFADLFLQSLVYNEVGTLSGTTEQLVCKQDFLDAIDLLTLELGEIPVASEARAPWNAFAGSVKKMASGVGNMVGNFARASGAAGLIAWDKTIDYLQDKALSFCKKVFDATMAPYLAHLAEAGDLIRRIWRKLSEWVGSLRSKAGLALDVLAEHAVFALSGIIIGGVVVLVERVLVAAKIIPTCGIVLGAFLTLFFASLGLTALQCTADEIFKMHSCCKTAVYQMYAVKEPVYEGENVTEARGALGLDTAIATMSRIGQSMINLKLGSFSYYAKIAQGFDQLARGKRAIGELTSWLIDLIGSIYAKVSGKESTFFDELSSIVCVDVRSWILKSKGVRQQAETMAIGDRLVLDTLSKLLEDGKKILVTAAGQPRKTSMDFTMIIKEEVAKLEEVYQRSACAGENEGSRIFPFWVYVFGASQSGKTSVANSLFIPELLDELKLPKSSVYSRPKTGGFWSGYARQACVKVDDLYAIEQTPSLAACMIDVVNSEPFPLDMAYLHEKGMMMDSPLVVTTANTIAPPTKAGITDLPSFYNRRAAVIEVRRKDNTRYTPRNYDGCVEVRFFHPKVPYLDSNGIPIGPAENTPVDDKWITPSEAVCELKNKLGEHMFDEEDRMADHRSKRGMDHPIYNAAQQFIGDLKFPGKWLSLEDKIKYGIADGEFSYLAVDGKMYKYDMLGKLHECSSTPKHPNVIPWLEKCTLDYVHWDVHKQLSIGPRNALVACFLQGLVQERSHVDSVYSMGMDSSPEQQDFFRRLTLSEKIYLRLCQIRIDNLKNEELSATGLSVTERLKKCLVKSKCFLTENYSLLLTLVSILVIIAVAYTLLSSVIALAGCTSFAGGMVAMTTVSNATMPCSEPRLEERFNPRNRFVSRITKARGEGPDKGQGDHEELVVELYYCCDGEKRLISCCWFKGRSLLMTRHQAMAVPVGSEVEAIYADDTRKKLIWPGLQENGSGKGYIEFPENELVVFEHPSLLTQPIRYEKYFVDDPDRQVSPNVAVKCCVVRLEKGIPAFHFWNKYATARDVVTSVVGAGGAYQNHIRRHIIYSHDALMNDCGALAVAKIGGIERVIAMLVSGSGPVTYCSIIPNYSSTYVRGQVPYVPEGGVTENGYRKVGYLHKADAPHVPSKTSFMEVPQELQIPFPNPKQPSILSSEDPRLKNTIHEGYSPLKDGMRKFAEPMSVLDPILLDEVCGDMVQTWYDANDELESVTLHEAINGDVELEYFDPIVLDTSEGYPEVLHRVNGEKNKHRFFVGEPGNREFVKGCGPEKAYYELAEMCKSKVPPLVAIETPKDERLKKSKIETPGTRLFSVLGLHYNLFMRVLYLPFIRHLMVKREFLPCQVGINPYSRSWSDLYHRLASTNDVGYNCDYKGFDGLMTAQILEVIADAINVGFKDVVGNKQRKNMLLAISSRLSICGNQVYEVTAGIPSGCALTVILNSIFNEILMRYCFKKIVPPIYRESFNRYVTIVTYGDDNLFTVAYEVVDTFTGNALKAEMAKIGVTITDGKDKSLKTLDARPLLELEFLKRGFKKGRGGMILAPLEKLSIMSSLIYIRSDGSDMLQKLVDNVVTALLELYLHQDREEFESVRNFYAARLPPDTMKKILTWYEAETFHECQLADVSAGKPRGLLEVSHGANLAAFARNEGSARAKHLICKNLWIAGELYNGNEGEILISLSSRLPGDVECVKLDLPCGDGIGRLPSRQAILNLRKPGVLMNACHRSRKENVPLVIRDERPYVGGWAVAAICGETMGFSIDSTLCLYANLLGQQYRNGLASYFANESAPVHIKQVNATTNCDVGKEAVEEVFQFAKVCVIPSTHSDVRSNMCAMRVDQYPHVAVSCGISFSREGDLPGTSYTENDISGASGKVGVFTSCVTLRCCKRCHGVSATTNLGTNIFGTSMKKATLRSLRKVQTHECKRK</sequence>
<dbReference type="GO" id="GO:0044167">
    <property type="term" value="C:host cell endoplasmic reticulum membrane"/>
    <property type="evidence" value="ECO:0007669"/>
    <property type="project" value="UniProtKB-SubCell"/>
</dbReference>
<keyword evidence="11" id="KW-0788">Thiol protease</keyword>
<evidence type="ECO:0000256" key="3">
    <source>
        <dbReference type="ARBA" id="ARBA00020936"/>
    </source>
</evidence>
<evidence type="ECO:0000256" key="16">
    <source>
        <dbReference type="ARBA" id="ARBA00031919"/>
    </source>
</evidence>
<dbReference type="Pfam" id="PF00910">
    <property type="entry name" value="RNA_helicase"/>
    <property type="match status" value="1"/>
</dbReference>
<evidence type="ECO:0000256" key="10">
    <source>
        <dbReference type="ARBA" id="ARBA00022801"/>
    </source>
</evidence>
<evidence type="ECO:0000256" key="15">
    <source>
        <dbReference type="ARBA" id="ARBA00023184"/>
    </source>
</evidence>